<accession>A0A699YUR7</accession>
<keyword evidence="2" id="KW-1185">Reference proteome</keyword>
<dbReference type="AlphaFoldDB" id="A0A699YUR7"/>
<gene>
    <name evidence="1" type="ORF">HaLaN_09958</name>
</gene>
<dbReference type="EMBL" id="BLLF01000674">
    <property type="protein sequence ID" value="GFH13987.1"/>
    <property type="molecule type" value="Genomic_DNA"/>
</dbReference>
<comment type="caution">
    <text evidence="1">The sequence shown here is derived from an EMBL/GenBank/DDBJ whole genome shotgun (WGS) entry which is preliminary data.</text>
</comment>
<dbReference type="Proteomes" id="UP000485058">
    <property type="component" value="Unassembled WGS sequence"/>
</dbReference>
<evidence type="ECO:0000313" key="2">
    <source>
        <dbReference type="Proteomes" id="UP000485058"/>
    </source>
</evidence>
<proteinExistence type="predicted"/>
<protein>
    <submittedName>
        <fullName evidence="1">Uncharacterized protein</fullName>
    </submittedName>
</protein>
<sequence>MSRGLPCSGTVATHHRCALRQWQRCGRIESHSCPSMCVVLAGADEGCTDEAWGGAGRAAVQQQPLGMSRAASVTAPSEWPLTM</sequence>
<organism evidence="1 2">
    <name type="scientific">Haematococcus lacustris</name>
    <name type="common">Green alga</name>
    <name type="synonym">Haematococcus pluvialis</name>
    <dbReference type="NCBI Taxonomy" id="44745"/>
    <lineage>
        <taxon>Eukaryota</taxon>
        <taxon>Viridiplantae</taxon>
        <taxon>Chlorophyta</taxon>
        <taxon>core chlorophytes</taxon>
        <taxon>Chlorophyceae</taxon>
        <taxon>CS clade</taxon>
        <taxon>Chlamydomonadales</taxon>
        <taxon>Haematococcaceae</taxon>
        <taxon>Haematococcus</taxon>
    </lineage>
</organism>
<evidence type="ECO:0000313" key="1">
    <source>
        <dbReference type="EMBL" id="GFH13987.1"/>
    </source>
</evidence>
<reference evidence="1 2" key="1">
    <citation type="submission" date="2020-02" db="EMBL/GenBank/DDBJ databases">
        <title>Draft genome sequence of Haematococcus lacustris strain NIES-144.</title>
        <authorList>
            <person name="Morimoto D."/>
            <person name="Nakagawa S."/>
            <person name="Yoshida T."/>
            <person name="Sawayama S."/>
        </authorList>
    </citation>
    <scope>NUCLEOTIDE SEQUENCE [LARGE SCALE GENOMIC DNA]</scope>
    <source>
        <strain evidence="1 2">NIES-144</strain>
    </source>
</reference>
<name>A0A699YUR7_HAELA</name>